<evidence type="ECO:0000256" key="12">
    <source>
        <dbReference type="ARBA" id="ARBA00023242"/>
    </source>
</evidence>
<evidence type="ECO:0000256" key="16">
    <source>
        <dbReference type="ARBA" id="ARBA00059438"/>
    </source>
</evidence>
<dbReference type="Proteomes" id="UP001309876">
    <property type="component" value="Unassembled WGS sequence"/>
</dbReference>
<dbReference type="FunFam" id="3.30.428.10:FF:000017">
    <property type="entry name" value="Aprataxin-like protein"/>
    <property type="match status" value="1"/>
</dbReference>
<evidence type="ECO:0000256" key="13">
    <source>
        <dbReference type="ARBA" id="ARBA00024601"/>
    </source>
</evidence>
<evidence type="ECO:0000313" key="22">
    <source>
        <dbReference type="EMBL" id="KAK5085627.1"/>
    </source>
</evidence>
<evidence type="ECO:0000256" key="5">
    <source>
        <dbReference type="ARBA" id="ARBA00022490"/>
    </source>
</evidence>
<dbReference type="GO" id="GO:0120108">
    <property type="term" value="F:DNA-3'-diphospho-5'-guanosine diphosphatase activity"/>
    <property type="evidence" value="ECO:0007669"/>
    <property type="project" value="UniProtKB-EC"/>
</dbReference>
<comment type="catalytic activity">
    <reaction evidence="15">
        <text>a 5'-end adenosine-5'-diphospho-5'-ribonucleoside-2'-deoxyribonucleotide-DNA + H2O = a 5'-end 5'-phospho-ribonucleoside-2'-deoxyribonucleotide-DNA + AMP + 2 H(+)</text>
        <dbReference type="Rhea" id="RHEA:52132"/>
        <dbReference type="Rhea" id="RHEA-COMP:13182"/>
        <dbReference type="Rhea" id="RHEA-COMP:13183"/>
        <dbReference type="ChEBI" id="CHEBI:15377"/>
        <dbReference type="ChEBI" id="CHEBI:15378"/>
        <dbReference type="ChEBI" id="CHEBI:136414"/>
        <dbReference type="ChEBI" id="CHEBI:136415"/>
        <dbReference type="ChEBI" id="CHEBI:456215"/>
        <dbReference type="EC" id="3.6.1.71"/>
    </reaction>
</comment>
<dbReference type="EC" id="3.6.1.72" evidence="3"/>
<evidence type="ECO:0000256" key="7">
    <source>
        <dbReference type="ARBA" id="ARBA00022763"/>
    </source>
</evidence>
<dbReference type="EC" id="3.6.1.71" evidence="4"/>
<dbReference type="GO" id="GO:0003725">
    <property type="term" value="F:double-stranded RNA binding"/>
    <property type="evidence" value="ECO:0007669"/>
    <property type="project" value="TreeGrafter"/>
</dbReference>
<evidence type="ECO:0000259" key="20">
    <source>
        <dbReference type="Pfam" id="PF01230"/>
    </source>
</evidence>
<evidence type="ECO:0000256" key="3">
    <source>
        <dbReference type="ARBA" id="ARBA00012495"/>
    </source>
</evidence>
<dbReference type="AlphaFoldDB" id="A0AAN7SZC6"/>
<keyword evidence="23" id="KW-1185">Reference proteome</keyword>
<comment type="catalytic activity">
    <reaction evidence="13">
        <text>a 3'-end 2'-deoxyribonucleotide-3'-diphospho-5'-guanosine-DNA + H2O = a 3'-end 2'-deoxyribonucleotide 3'-phosphate-DNA + GMP + 2 H(+)</text>
        <dbReference type="Rhea" id="RHEA:52140"/>
        <dbReference type="Rhea" id="RHEA-COMP:13186"/>
        <dbReference type="Rhea" id="RHEA-COMP:13187"/>
        <dbReference type="ChEBI" id="CHEBI:15377"/>
        <dbReference type="ChEBI" id="CHEBI:15378"/>
        <dbReference type="ChEBI" id="CHEBI:58115"/>
        <dbReference type="ChEBI" id="CHEBI:136419"/>
        <dbReference type="ChEBI" id="CHEBI:136420"/>
        <dbReference type="EC" id="3.6.1.72"/>
    </reaction>
</comment>
<dbReference type="GO" id="GO:0005737">
    <property type="term" value="C:cytoplasm"/>
    <property type="evidence" value="ECO:0007669"/>
    <property type="project" value="UniProtKB-SubCell"/>
</dbReference>
<accession>A0AAN7SZC6</accession>
<feature type="domain" description="Aprataxin C2HE/C2H2/C2HC zinc finger" evidence="21">
    <location>
        <begin position="238"/>
        <end position="295"/>
    </location>
</feature>
<keyword evidence="10" id="KW-0238">DNA-binding</keyword>
<feature type="region of interest" description="Disordered" evidence="19">
    <location>
        <begin position="1"/>
        <end position="66"/>
    </location>
</feature>
<dbReference type="PANTHER" id="PTHR12486:SF4">
    <property type="entry name" value="APRATAXIN"/>
    <property type="match status" value="1"/>
</dbReference>
<evidence type="ECO:0000313" key="23">
    <source>
        <dbReference type="Proteomes" id="UP001309876"/>
    </source>
</evidence>
<evidence type="ECO:0000256" key="15">
    <source>
        <dbReference type="ARBA" id="ARBA00044713"/>
    </source>
</evidence>
<evidence type="ECO:0000256" key="4">
    <source>
        <dbReference type="ARBA" id="ARBA00012496"/>
    </source>
</evidence>
<feature type="compositionally biased region" description="Polar residues" evidence="19">
    <location>
        <begin position="43"/>
        <end position="60"/>
    </location>
</feature>
<evidence type="ECO:0000256" key="17">
    <source>
        <dbReference type="ARBA" id="ARBA00068941"/>
    </source>
</evidence>
<evidence type="ECO:0000256" key="6">
    <source>
        <dbReference type="ARBA" id="ARBA00022723"/>
    </source>
</evidence>
<comment type="caution">
    <text evidence="22">The sequence shown here is derived from an EMBL/GenBank/DDBJ whole genome shotgun (WGS) entry which is preliminary data.</text>
</comment>
<dbReference type="SUPFAM" id="SSF54197">
    <property type="entry name" value="HIT-like"/>
    <property type="match status" value="2"/>
</dbReference>
<dbReference type="EMBL" id="JAVRRJ010000004">
    <property type="protein sequence ID" value="KAK5085627.1"/>
    <property type="molecule type" value="Genomic_DNA"/>
</dbReference>
<evidence type="ECO:0000256" key="2">
    <source>
        <dbReference type="ARBA" id="ARBA00004496"/>
    </source>
</evidence>
<sequence>MTSSHGSPNVPMTSQLNPNATESPRSLKRSAFAELMAPKPKQSKTASQIENNKSTPSNGPLMSLPPNLHAYQNGLLPYVHQPESCTPGTIVRTTENTVLIRDAFPKGLVHLLLIPRDPEWYVLTPFEAFSPASTERQKLDKHMAFLQLIREEAGSAANLAASELSRLVSPYSTSCKARHDALEGDDPPATLPEGRDFRSEIKIGVHAQPSMATLHIHIMSGENHSDKLKNKKHYNSFNTNFFIPLDDFPLMEDDNLMDKVEQDSLVKGDMKCWRCGKNFGNKFKQLKEHLEDEYNAWRSI</sequence>
<organism evidence="22 23">
    <name type="scientific">Lithohypha guttulata</name>
    <dbReference type="NCBI Taxonomy" id="1690604"/>
    <lineage>
        <taxon>Eukaryota</taxon>
        <taxon>Fungi</taxon>
        <taxon>Dikarya</taxon>
        <taxon>Ascomycota</taxon>
        <taxon>Pezizomycotina</taxon>
        <taxon>Eurotiomycetes</taxon>
        <taxon>Chaetothyriomycetidae</taxon>
        <taxon>Chaetothyriales</taxon>
        <taxon>Trichomeriaceae</taxon>
        <taxon>Lithohypha</taxon>
    </lineage>
</organism>
<proteinExistence type="predicted"/>
<evidence type="ECO:0000256" key="18">
    <source>
        <dbReference type="ARBA" id="ARBA00076243"/>
    </source>
</evidence>
<keyword evidence="8" id="KW-0378">Hydrolase</keyword>
<dbReference type="InterPro" id="IPR036265">
    <property type="entry name" value="HIT-like_sf"/>
</dbReference>
<feature type="compositionally biased region" description="Polar residues" evidence="19">
    <location>
        <begin position="1"/>
        <end position="24"/>
    </location>
</feature>
<feature type="domain" description="HIT" evidence="20">
    <location>
        <begin position="87"/>
        <end position="224"/>
    </location>
</feature>
<evidence type="ECO:0000259" key="21">
    <source>
        <dbReference type="Pfam" id="PF16278"/>
    </source>
</evidence>
<evidence type="ECO:0000256" key="19">
    <source>
        <dbReference type="SAM" id="MobiDB-lite"/>
    </source>
</evidence>
<dbReference type="Gene3D" id="3.30.428.10">
    <property type="entry name" value="HIT-like"/>
    <property type="match status" value="1"/>
</dbReference>
<dbReference type="Pfam" id="PF01230">
    <property type="entry name" value="HIT"/>
    <property type="match status" value="1"/>
</dbReference>
<evidence type="ECO:0000256" key="9">
    <source>
        <dbReference type="ARBA" id="ARBA00022833"/>
    </source>
</evidence>
<dbReference type="GO" id="GO:0003697">
    <property type="term" value="F:single-stranded DNA binding"/>
    <property type="evidence" value="ECO:0007669"/>
    <property type="project" value="TreeGrafter"/>
</dbReference>
<dbReference type="InterPro" id="IPR011146">
    <property type="entry name" value="HIT-like"/>
</dbReference>
<dbReference type="GO" id="GO:0005634">
    <property type="term" value="C:nucleus"/>
    <property type="evidence" value="ECO:0007669"/>
    <property type="project" value="UniProtKB-SubCell"/>
</dbReference>
<evidence type="ECO:0000256" key="1">
    <source>
        <dbReference type="ARBA" id="ARBA00004123"/>
    </source>
</evidence>
<dbReference type="GO" id="GO:0033699">
    <property type="term" value="F:DNA 5'-adenosine monophosphate hydrolase activity"/>
    <property type="evidence" value="ECO:0007669"/>
    <property type="project" value="UniProtKB-EC"/>
</dbReference>
<keyword evidence="5" id="KW-0963">Cytoplasm</keyword>
<comment type="subcellular location">
    <subcellularLocation>
        <location evidence="2">Cytoplasm</location>
    </subcellularLocation>
    <subcellularLocation>
        <location evidence="1">Nucleus</location>
    </subcellularLocation>
</comment>
<dbReference type="GO" id="GO:1990165">
    <property type="term" value="F:single-strand break-containing DNA binding"/>
    <property type="evidence" value="ECO:0007669"/>
    <property type="project" value="TreeGrafter"/>
</dbReference>
<comment type="function">
    <text evidence="16">DNA-binding protein involved in single-strand DNA break repair, double-strand DNA break repair and base excision repair. Resolves abortive DNA ligation intermediates formed either at base excision sites, or when DNA ligases attempt to repair non-ligatable breaks induced by reactive oxygen species. Catalyzes the release of adenylate groups covalently linked to 5'-phosphate termini, resulting in the production of 5'-phosphate termini that can be efficiently rejoined. Likewise, catalyzes the release of 3'-linked guanosine (DNAppG) and inosine (DNAppI) from DNA, but has higher specific activity with 5'-linked adenosine (AppDNA).</text>
</comment>
<dbReference type="InterPro" id="IPR032566">
    <property type="entry name" value="Znf-C2HE"/>
</dbReference>
<dbReference type="GO" id="GO:0000012">
    <property type="term" value="P:single strand break repair"/>
    <property type="evidence" value="ECO:0007669"/>
    <property type="project" value="TreeGrafter"/>
</dbReference>
<dbReference type="GO" id="GO:0030983">
    <property type="term" value="F:mismatched DNA binding"/>
    <property type="evidence" value="ECO:0007669"/>
    <property type="project" value="TreeGrafter"/>
</dbReference>
<protein>
    <recommendedName>
        <fullName evidence="17">Aprataxin-like protein</fullName>
        <ecNumber evidence="4">3.6.1.71</ecNumber>
        <ecNumber evidence="3">3.6.1.72</ecNumber>
    </recommendedName>
    <alternativeName>
        <fullName evidence="18">Hit family protein 3</fullName>
    </alternativeName>
</protein>
<evidence type="ECO:0000256" key="14">
    <source>
        <dbReference type="ARBA" id="ARBA00044639"/>
    </source>
</evidence>
<dbReference type="GO" id="GO:0046872">
    <property type="term" value="F:metal ion binding"/>
    <property type="evidence" value="ECO:0007669"/>
    <property type="project" value="UniProtKB-KW"/>
</dbReference>
<keyword evidence="11" id="KW-0234">DNA repair</keyword>
<evidence type="ECO:0000256" key="8">
    <source>
        <dbReference type="ARBA" id="ARBA00022801"/>
    </source>
</evidence>
<comment type="catalytic activity">
    <reaction evidence="14">
        <text>a 5'-end adenosine-5'-diphospho-5'-2'-deoxyribonucleoside-DNA + H2O = a 5'-end 5'-phospho-2'-deoxyribonucleoside-DNA + AMP + 2 H(+)</text>
        <dbReference type="Rhea" id="RHEA:52128"/>
        <dbReference type="Rhea" id="RHEA-COMP:13180"/>
        <dbReference type="Rhea" id="RHEA-COMP:13181"/>
        <dbReference type="ChEBI" id="CHEBI:15377"/>
        <dbReference type="ChEBI" id="CHEBI:15378"/>
        <dbReference type="ChEBI" id="CHEBI:136412"/>
        <dbReference type="ChEBI" id="CHEBI:136413"/>
        <dbReference type="ChEBI" id="CHEBI:456215"/>
        <dbReference type="EC" id="3.6.1.71"/>
    </reaction>
</comment>
<dbReference type="Pfam" id="PF16278">
    <property type="entry name" value="zf-C2HE"/>
    <property type="match status" value="1"/>
</dbReference>
<keyword evidence="12" id="KW-0539">Nucleus</keyword>
<keyword evidence="9" id="KW-0862">Zinc</keyword>
<keyword evidence="6" id="KW-0479">Metal-binding</keyword>
<evidence type="ECO:0000256" key="10">
    <source>
        <dbReference type="ARBA" id="ARBA00023125"/>
    </source>
</evidence>
<gene>
    <name evidence="22" type="primary">HNT3</name>
    <name evidence="22" type="ORF">LTR05_004914</name>
</gene>
<evidence type="ECO:0000256" key="11">
    <source>
        <dbReference type="ARBA" id="ARBA00023204"/>
    </source>
</evidence>
<keyword evidence="7" id="KW-0227">DNA damage</keyword>
<reference evidence="22 23" key="1">
    <citation type="submission" date="2023-08" db="EMBL/GenBank/DDBJ databases">
        <title>Black Yeasts Isolated from many extreme environments.</title>
        <authorList>
            <person name="Coleine C."/>
            <person name="Stajich J.E."/>
            <person name="Selbmann L."/>
        </authorList>
    </citation>
    <scope>NUCLEOTIDE SEQUENCE [LARGE SCALE GENOMIC DNA]</scope>
    <source>
        <strain evidence="22 23">CCFEE 5910</strain>
    </source>
</reference>
<name>A0AAN7SZC6_9EURO</name>
<dbReference type="PANTHER" id="PTHR12486">
    <property type="entry name" value="APRATAXIN-RELATED"/>
    <property type="match status" value="1"/>
</dbReference>